<dbReference type="InterPro" id="IPR011042">
    <property type="entry name" value="6-blade_b-propeller_TolB-like"/>
</dbReference>
<dbReference type="GO" id="GO:0005509">
    <property type="term" value="F:calcium ion binding"/>
    <property type="evidence" value="ECO:0007669"/>
    <property type="project" value="TreeGrafter"/>
</dbReference>
<proteinExistence type="inferred from homology"/>
<evidence type="ECO:0000313" key="6">
    <source>
        <dbReference type="Proteomes" id="UP000599109"/>
    </source>
</evidence>
<sequence>MKWQVAVAEPAALGESPFWHPGEKRLYWVDILGRRVHRLAPATGAREHWALAQEPGCIAPAERGGLVLALRDGIYRAHSWGGPLQCILRFHHDEHSRFNDGKADPLGRFWAGTYYEPKDARKAELYSIDCRPDNGNGGRPLVEVKATNATNSNGLAWSPDQHTLYWTDTASHTVHAWDWQASGNAMRHHRVFHRFDGRPAGWQPGQAGYGGRPDGAAVDAEGHYWVAMFEGGRLLRLSPAGEVVGEFEVPARCPTMPCFGGPDLRTLYLTTARHGRPPEELAALPDSGCVFAAQVDVPGLPVNFFSD</sequence>
<reference evidence="5 6" key="1">
    <citation type="journal article" date="2017" name="Int. J. Syst. Evol. Microbiol.">
        <title>Ramlibacter monticola sp. nov., isolated from forest soil.</title>
        <authorList>
            <person name="Chaudhary D.K."/>
            <person name="Kim J."/>
        </authorList>
    </citation>
    <scope>NUCLEOTIDE SEQUENCE [LARGE SCALE GENOMIC DNA]</scope>
    <source>
        <strain evidence="5 6">KACC 19175</strain>
    </source>
</reference>
<comment type="caution">
    <text evidence="5">The sequence shown here is derived from an EMBL/GenBank/DDBJ whole genome shotgun (WGS) entry which is preliminary data.</text>
</comment>
<dbReference type="GO" id="GO:0004341">
    <property type="term" value="F:gluconolactonase activity"/>
    <property type="evidence" value="ECO:0007669"/>
    <property type="project" value="TreeGrafter"/>
</dbReference>
<feature type="domain" description="SMP-30/Gluconolactonase/LRE-like region" evidence="4">
    <location>
        <begin position="13"/>
        <end position="273"/>
    </location>
</feature>
<dbReference type="Proteomes" id="UP000599109">
    <property type="component" value="Unassembled WGS sequence"/>
</dbReference>
<feature type="binding site" evidence="3">
    <location>
        <position position="97"/>
    </location>
    <ligand>
        <name>substrate</name>
    </ligand>
</feature>
<feature type="binding site" evidence="3">
    <location>
        <position position="153"/>
    </location>
    <ligand>
        <name>a divalent metal cation</name>
        <dbReference type="ChEBI" id="CHEBI:60240"/>
    </ligand>
</feature>
<dbReference type="Gene3D" id="2.120.10.30">
    <property type="entry name" value="TolB, C-terminal domain"/>
    <property type="match status" value="1"/>
</dbReference>
<feature type="active site" description="Proton donor/acceptor" evidence="2">
    <location>
        <position position="214"/>
    </location>
</feature>
<dbReference type="InterPro" id="IPR013658">
    <property type="entry name" value="SGL"/>
</dbReference>
<keyword evidence="6" id="KW-1185">Reference proteome</keyword>
<comment type="similarity">
    <text evidence="1">Belongs to the SMP-30/CGR1 family.</text>
</comment>
<dbReference type="PRINTS" id="PR01790">
    <property type="entry name" value="SMP30FAMILY"/>
</dbReference>
<dbReference type="PANTHER" id="PTHR10907:SF47">
    <property type="entry name" value="REGUCALCIN"/>
    <property type="match status" value="1"/>
</dbReference>
<dbReference type="GO" id="GO:0019853">
    <property type="term" value="P:L-ascorbic acid biosynthetic process"/>
    <property type="evidence" value="ECO:0007669"/>
    <property type="project" value="TreeGrafter"/>
</dbReference>
<keyword evidence="3" id="KW-0479">Metal-binding</keyword>
<keyword evidence="3" id="KW-0862">Zinc</keyword>
<comment type="cofactor">
    <cofactor evidence="3">
        <name>Zn(2+)</name>
        <dbReference type="ChEBI" id="CHEBI:29105"/>
    </cofactor>
    <text evidence="3">Binds 1 divalent metal cation per subunit.</text>
</comment>
<evidence type="ECO:0000256" key="2">
    <source>
        <dbReference type="PIRSR" id="PIRSR605511-1"/>
    </source>
</evidence>
<feature type="binding site" evidence="3">
    <location>
        <position position="99"/>
    </location>
    <ligand>
        <name>substrate</name>
    </ligand>
</feature>
<dbReference type="SUPFAM" id="SSF63829">
    <property type="entry name" value="Calcium-dependent phosphotriesterase"/>
    <property type="match status" value="1"/>
</dbReference>
<feature type="binding site" evidence="3">
    <location>
        <position position="214"/>
    </location>
    <ligand>
        <name>a divalent metal cation</name>
        <dbReference type="ChEBI" id="CHEBI:60240"/>
    </ligand>
</feature>
<dbReference type="InterPro" id="IPR005511">
    <property type="entry name" value="SMP-30"/>
</dbReference>
<accession>A0A937CTG2</accession>
<dbReference type="EMBL" id="JAEQNE010000003">
    <property type="protein sequence ID" value="MBL0392236.1"/>
    <property type="molecule type" value="Genomic_DNA"/>
</dbReference>
<dbReference type="RefSeq" id="WP_201674875.1">
    <property type="nucleotide sequence ID" value="NZ_JAEQNE010000003.1"/>
</dbReference>
<dbReference type="AlphaFoldDB" id="A0A937CTG2"/>
<gene>
    <name evidence="5" type="ORF">JJ685_13945</name>
</gene>
<dbReference type="Pfam" id="PF08450">
    <property type="entry name" value="SGL"/>
    <property type="match status" value="1"/>
</dbReference>
<evidence type="ECO:0000256" key="3">
    <source>
        <dbReference type="PIRSR" id="PIRSR605511-2"/>
    </source>
</evidence>
<protein>
    <submittedName>
        <fullName evidence="5">SMP-30/gluconolactonase/LRE family protein</fullName>
    </submittedName>
</protein>
<dbReference type="PANTHER" id="PTHR10907">
    <property type="entry name" value="REGUCALCIN"/>
    <property type="match status" value="1"/>
</dbReference>
<evidence type="ECO:0000256" key="1">
    <source>
        <dbReference type="ARBA" id="ARBA00008853"/>
    </source>
</evidence>
<evidence type="ECO:0000313" key="5">
    <source>
        <dbReference type="EMBL" id="MBL0392236.1"/>
    </source>
</evidence>
<organism evidence="5 6">
    <name type="scientific">Ramlibacter monticola</name>
    <dbReference type="NCBI Taxonomy" id="1926872"/>
    <lineage>
        <taxon>Bacteria</taxon>
        <taxon>Pseudomonadati</taxon>
        <taxon>Pseudomonadota</taxon>
        <taxon>Betaproteobacteria</taxon>
        <taxon>Burkholderiales</taxon>
        <taxon>Comamonadaceae</taxon>
        <taxon>Ramlibacter</taxon>
    </lineage>
</organism>
<evidence type="ECO:0000259" key="4">
    <source>
        <dbReference type="Pfam" id="PF08450"/>
    </source>
</evidence>
<feature type="binding site" evidence="3">
    <location>
        <position position="15"/>
    </location>
    <ligand>
        <name>a divalent metal cation</name>
        <dbReference type="ChEBI" id="CHEBI:60240"/>
    </ligand>
</feature>
<name>A0A937CTG2_9BURK</name>